<dbReference type="SUPFAM" id="SSF55298">
    <property type="entry name" value="YjgF-like"/>
    <property type="match status" value="1"/>
</dbReference>
<feature type="domain" description="Endoribonuclease L-PSP/chorismate mutase-like" evidence="1">
    <location>
        <begin position="10"/>
        <end position="142"/>
    </location>
</feature>
<dbReference type="PANTHER" id="PTHR43760">
    <property type="entry name" value="ENDORIBONUCLEASE-RELATED"/>
    <property type="match status" value="1"/>
</dbReference>
<comment type="caution">
    <text evidence="2">The sequence shown here is derived from an EMBL/GenBank/DDBJ whole genome shotgun (WGS) entry which is preliminary data.</text>
</comment>
<evidence type="ECO:0000313" key="2">
    <source>
        <dbReference type="EMBL" id="MFD2675502.1"/>
    </source>
</evidence>
<keyword evidence="3" id="KW-1185">Reference proteome</keyword>
<dbReference type="Proteomes" id="UP001597453">
    <property type="component" value="Unassembled WGS sequence"/>
</dbReference>
<dbReference type="Pfam" id="PF14588">
    <property type="entry name" value="YjgF_endoribonc"/>
    <property type="match status" value="1"/>
</dbReference>
<organism evidence="2 3">
    <name type="scientific">Gulosibacter bifidus</name>
    <dbReference type="NCBI Taxonomy" id="272239"/>
    <lineage>
        <taxon>Bacteria</taxon>
        <taxon>Bacillati</taxon>
        <taxon>Actinomycetota</taxon>
        <taxon>Actinomycetes</taxon>
        <taxon>Micrococcales</taxon>
        <taxon>Microbacteriaceae</taxon>
        <taxon>Gulosibacter</taxon>
    </lineage>
</organism>
<dbReference type="InterPro" id="IPR035959">
    <property type="entry name" value="RutC-like_sf"/>
</dbReference>
<dbReference type="InterPro" id="IPR013813">
    <property type="entry name" value="Endoribo_LPSP/chorism_mut-like"/>
</dbReference>
<protein>
    <submittedName>
        <fullName evidence="2">RidA family protein</fullName>
    </submittedName>
</protein>
<dbReference type="EMBL" id="JBHUNF010000010">
    <property type="protein sequence ID" value="MFD2675502.1"/>
    <property type="molecule type" value="Genomic_DNA"/>
</dbReference>
<proteinExistence type="predicted"/>
<reference evidence="3" key="1">
    <citation type="journal article" date="2019" name="Int. J. Syst. Evol. Microbiol.">
        <title>The Global Catalogue of Microorganisms (GCM) 10K type strain sequencing project: providing services to taxonomists for standard genome sequencing and annotation.</title>
        <authorList>
            <consortium name="The Broad Institute Genomics Platform"/>
            <consortium name="The Broad Institute Genome Sequencing Center for Infectious Disease"/>
            <person name="Wu L."/>
            <person name="Ma J."/>
        </authorList>
    </citation>
    <scope>NUCLEOTIDE SEQUENCE [LARGE SCALE GENOMIC DNA]</scope>
    <source>
        <strain evidence="3">TISTR 1511</strain>
    </source>
</reference>
<sequence length="153" mass="16011">MSRIRQKLDELGIVIPQVAAPAGSYLPAITHGNVVYTSGQLPFRDGELAATGKVGAEVTLEQAQELAQLAALNCLAAVKQQLGAIDRVTRILKVTVYVNSAAGFVQQPQVANGASDFFGAIFGDAGRHVRSAVGVAELPLDSPVEIEIAVAFE</sequence>
<evidence type="ECO:0000313" key="3">
    <source>
        <dbReference type="Proteomes" id="UP001597453"/>
    </source>
</evidence>
<accession>A0ABW5RKN9</accession>
<dbReference type="RefSeq" id="WP_066059164.1">
    <property type="nucleotide sequence ID" value="NZ_JBHUNF010000010.1"/>
</dbReference>
<evidence type="ECO:0000259" key="1">
    <source>
        <dbReference type="Pfam" id="PF14588"/>
    </source>
</evidence>
<dbReference type="PANTHER" id="PTHR43760:SF1">
    <property type="entry name" value="ENDORIBONUCLEASE L-PSP_CHORISMATE MUTASE-LIKE DOMAIN-CONTAINING PROTEIN"/>
    <property type="match status" value="1"/>
</dbReference>
<dbReference type="Gene3D" id="3.30.1330.40">
    <property type="entry name" value="RutC-like"/>
    <property type="match status" value="1"/>
</dbReference>
<gene>
    <name evidence="2" type="ORF">ACFSUQ_09395</name>
</gene>
<name>A0ABW5RKN9_9MICO</name>
<dbReference type="CDD" id="cd02199">
    <property type="entry name" value="YjgF_YER057c_UK114_like_1"/>
    <property type="match status" value="1"/>
</dbReference>